<proteinExistence type="predicted"/>
<dbReference type="Pfam" id="PF02493">
    <property type="entry name" value="MORN"/>
    <property type="match status" value="2"/>
</dbReference>
<dbReference type="InterPro" id="IPR003409">
    <property type="entry name" value="MORN"/>
</dbReference>
<dbReference type="EMBL" id="CAJZBQ010000005">
    <property type="protein sequence ID" value="CAG9312331.1"/>
    <property type="molecule type" value="Genomic_DNA"/>
</dbReference>
<comment type="caution">
    <text evidence="2">The sequence shown here is derived from an EMBL/GenBank/DDBJ whole genome shotgun (WGS) entry which is preliminary data.</text>
</comment>
<reference evidence="2" key="1">
    <citation type="submission" date="2021-09" db="EMBL/GenBank/DDBJ databases">
        <authorList>
            <consortium name="AG Swart"/>
            <person name="Singh M."/>
            <person name="Singh A."/>
            <person name="Seah K."/>
            <person name="Emmerich C."/>
        </authorList>
    </citation>
    <scope>NUCLEOTIDE SEQUENCE</scope>
    <source>
        <strain evidence="2">ATCC30299</strain>
    </source>
</reference>
<organism evidence="2 3">
    <name type="scientific">Blepharisma stoltei</name>
    <dbReference type="NCBI Taxonomy" id="1481888"/>
    <lineage>
        <taxon>Eukaryota</taxon>
        <taxon>Sar</taxon>
        <taxon>Alveolata</taxon>
        <taxon>Ciliophora</taxon>
        <taxon>Postciliodesmatophora</taxon>
        <taxon>Heterotrichea</taxon>
        <taxon>Heterotrichida</taxon>
        <taxon>Blepharismidae</taxon>
        <taxon>Blepharisma</taxon>
    </lineage>
</organism>
<evidence type="ECO:0000313" key="3">
    <source>
        <dbReference type="Proteomes" id="UP001162131"/>
    </source>
</evidence>
<evidence type="ECO:0000256" key="1">
    <source>
        <dbReference type="ARBA" id="ARBA00022737"/>
    </source>
</evidence>
<keyword evidence="3" id="KW-1185">Reference proteome</keyword>
<accession>A0AAU9ID16</accession>
<protein>
    <submittedName>
        <fullName evidence="2">Uncharacterized protein</fullName>
    </submittedName>
</protein>
<gene>
    <name evidence="2" type="ORF">BSTOLATCC_MIC5573</name>
</gene>
<name>A0AAU9ID16_9CILI</name>
<sequence length="398" mass="46878">MAQFPLIAIHQRNIEEIFKEEVKDIFEFLITRLSMSPYIPNEIFFSGITLKDGYNLSIGKAGINSYNLEIFHYKLLAKLEKHRWKNTIFQQINQDIIEKEGEIDGDELQMKANLLYECDIFALKYQNQNWGNFLNKHLLNNIEKASAELQPFGSFKFFPKIMNTDGRTVTEIGKFKIIVFPQTITNIEDTYQQIIFEKEKNKALRKKIFNIDYKELNGNDVIFTSMQRFSVHNGKPHGYGVIETSDMKYTGQINNGKFHGNGVMISRKEHIKYEGHFENGYFIYGSISTINERFDEWCSRRDPYNPNQWISYSYFNVGEFPFDPFEKAEKEYTKIFSGENKELEGNLIDGKINGWGIRYFKGRKYMEGEFINSDLKKGKIYYYDDRYGIIEENDFYAG</sequence>
<dbReference type="Gene3D" id="2.20.110.10">
    <property type="entry name" value="Histone H3 K4-specific methyltransferase SET7/9 N-terminal domain"/>
    <property type="match status" value="1"/>
</dbReference>
<evidence type="ECO:0000313" key="2">
    <source>
        <dbReference type="EMBL" id="CAG9312331.1"/>
    </source>
</evidence>
<dbReference type="SUPFAM" id="SSF82185">
    <property type="entry name" value="Histone H3 K4-specific methyltransferase SET7/9 N-terminal domain"/>
    <property type="match status" value="1"/>
</dbReference>
<dbReference type="Proteomes" id="UP001162131">
    <property type="component" value="Unassembled WGS sequence"/>
</dbReference>
<keyword evidence="1" id="KW-0677">Repeat</keyword>
<dbReference type="AlphaFoldDB" id="A0AAU9ID16"/>